<dbReference type="SUPFAM" id="SSF51197">
    <property type="entry name" value="Clavaminate synthase-like"/>
    <property type="match status" value="1"/>
</dbReference>
<dbReference type="Gene3D" id="2.60.120.650">
    <property type="entry name" value="Cupin"/>
    <property type="match status" value="2"/>
</dbReference>
<keyword evidence="13" id="KW-0408">Iron</keyword>
<evidence type="ECO:0000256" key="5">
    <source>
        <dbReference type="ARBA" id="ARBA00013246"/>
    </source>
</evidence>
<dbReference type="GO" id="GO:0005634">
    <property type="term" value="C:nucleus"/>
    <property type="evidence" value="ECO:0007669"/>
    <property type="project" value="UniProtKB-SubCell"/>
</dbReference>
<evidence type="ECO:0000256" key="15">
    <source>
        <dbReference type="ARBA" id="ARBA00023163"/>
    </source>
</evidence>
<dbReference type="PANTHER" id="PTHR23123">
    <property type="entry name" value="PHD/F-BOX CONTAINING PROTEIN"/>
    <property type="match status" value="1"/>
</dbReference>
<accession>A0A4U0U717</accession>
<feature type="region of interest" description="Disordered" evidence="20">
    <location>
        <begin position="1022"/>
        <end position="1114"/>
    </location>
</feature>
<evidence type="ECO:0000256" key="9">
    <source>
        <dbReference type="ARBA" id="ARBA00022833"/>
    </source>
</evidence>
<dbReference type="InterPro" id="IPR001965">
    <property type="entry name" value="Znf_PHD"/>
</dbReference>
<evidence type="ECO:0000256" key="3">
    <source>
        <dbReference type="ARBA" id="ARBA00004123"/>
    </source>
</evidence>
<evidence type="ECO:0000259" key="22">
    <source>
        <dbReference type="PROSITE" id="PS51184"/>
    </source>
</evidence>
<feature type="region of interest" description="Disordered" evidence="20">
    <location>
        <begin position="53"/>
        <end position="72"/>
    </location>
</feature>
<dbReference type="Pfam" id="PF00628">
    <property type="entry name" value="PHD"/>
    <property type="match status" value="1"/>
</dbReference>
<keyword evidence="24" id="KW-1185">Reference proteome</keyword>
<gene>
    <name evidence="23" type="ORF">B0A50_02639</name>
</gene>
<dbReference type="InterPro" id="IPR011011">
    <property type="entry name" value="Znf_FYVE_PHD"/>
</dbReference>
<feature type="compositionally biased region" description="Polar residues" evidence="20">
    <location>
        <begin position="1255"/>
        <end position="1281"/>
    </location>
</feature>
<feature type="compositionally biased region" description="Low complexity" evidence="20">
    <location>
        <begin position="802"/>
        <end position="814"/>
    </location>
</feature>
<dbReference type="InterPro" id="IPR041070">
    <property type="entry name" value="JHD"/>
</dbReference>
<dbReference type="GO" id="GO:0000981">
    <property type="term" value="F:DNA-binding transcription factor activity, RNA polymerase II-specific"/>
    <property type="evidence" value="ECO:0007669"/>
    <property type="project" value="InterPro"/>
</dbReference>
<dbReference type="InterPro" id="IPR001138">
    <property type="entry name" value="Zn2Cys6_DnaBD"/>
</dbReference>
<dbReference type="PROSITE" id="PS50016">
    <property type="entry name" value="ZF_PHD_2"/>
    <property type="match status" value="1"/>
</dbReference>
<feature type="compositionally biased region" description="Pro residues" evidence="20">
    <location>
        <begin position="1094"/>
        <end position="1107"/>
    </location>
</feature>
<evidence type="ECO:0000256" key="8">
    <source>
        <dbReference type="ARBA" id="ARBA00022771"/>
    </source>
</evidence>
<keyword evidence="16" id="KW-0539">Nucleus</keyword>
<feature type="region of interest" description="Disordered" evidence="20">
    <location>
        <begin position="929"/>
        <end position="967"/>
    </location>
</feature>
<keyword evidence="11" id="KW-0223">Dioxygenase</keyword>
<name>A0A4U0U717_9PEZI</name>
<dbReference type="SMART" id="SM00249">
    <property type="entry name" value="PHD"/>
    <property type="match status" value="1"/>
</dbReference>
<evidence type="ECO:0000256" key="7">
    <source>
        <dbReference type="ARBA" id="ARBA00022723"/>
    </source>
</evidence>
<feature type="region of interest" description="Disordered" evidence="20">
    <location>
        <begin position="1248"/>
        <end position="1376"/>
    </location>
</feature>
<dbReference type="GO" id="GO:0140680">
    <property type="term" value="F:histone H3K36me/H3K36me2 demethylase activity"/>
    <property type="evidence" value="ECO:0007669"/>
    <property type="project" value="UniProtKB-EC"/>
</dbReference>
<dbReference type="InterPro" id="IPR019786">
    <property type="entry name" value="Zinc_finger_PHD-type_CS"/>
</dbReference>
<dbReference type="OrthoDB" id="5876800at2759"/>
<feature type="region of interest" description="Disordered" evidence="20">
    <location>
        <begin position="1195"/>
        <end position="1215"/>
    </location>
</feature>
<proteinExistence type="inferred from homology"/>
<dbReference type="GO" id="GO:0008270">
    <property type="term" value="F:zinc ion binding"/>
    <property type="evidence" value="ECO:0007669"/>
    <property type="project" value="UniProtKB-KW"/>
</dbReference>
<feature type="compositionally biased region" description="Basic and acidic residues" evidence="20">
    <location>
        <begin position="1337"/>
        <end position="1347"/>
    </location>
</feature>
<protein>
    <recommendedName>
        <fullName evidence="6">JmjC domain-containing histone demethylation protein 1</fullName>
        <ecNumber evidence="5">1.14.11.27</ecNumber>
    </recommendedName>
    <alternativeName>
        <fullName evidence="17">[Histone-H3]-lysine-36 demethylase 1</fullName>
    </alternativeName>
</protein>
<keyword evidence="15" id="KW-0804">Transcription</keyword>
<evidence type="ECO:0000256" key="2">
    <source>
        <dbReference type="ARBA" id="ARBA00003909"/>
    </source>
</evidence>
<keyword evidence="14" id="KW-0805">Transcription regulation</keyword>
<dbReference type="Proteomes" id="UP000308549">
    <property type="component" value="Unassembled WGS sequence"/>
</dbReference>
<feature type="compositionally biased region" description="Basic residues" evidence="20">
    <location>
        <begin position="113"/>
        <end position="123"/>
    </location>
</feature>
<organism evidence="23 24">
    <name type="scientific">Salinomyces thailandicus</name>
    <dbReference type="NCBI Taxonomy" id="706561"/>
    <lineage>
        <taxon>Eukaryota</taxon>
        <taxon>Fungi</taxon>
        <taxon>Dikarya</taxon>
        <taxon>Ascomycota</taxon>
        <taxon>Pezizomycotina</taxon>
        <taxon>Dothideomycetes</taxon>
        <taxon>Dothideomycetidae</taxon>
        <taxon>Mycosphaerellales</taxon>
        <taxon>Teratosphaeriaceae</taxon>
        <taxon>Salinomyces</taxon>
    </lineage>
</organism>
<dbReference type="CDD" id="cd15517">
    <property type="entry name" value="PHD_TCF19_like"/>
    <property type="match status" value="1"/>
</dbReference>
<dbReference type="InterPro" id="IPR003347">
    <property type="entry name" value="JmjC_dom"/>
</dbReference>
<feature type="domain" description="JmjC" evidence="22">
    <location>
        <begin position="448"/>
        <end position="606"/>
    </location>
</feature>
<evidence type="ECO:0000256" key="1">
    <source>
        <dbReference type="ARBA" id="ARBA00001954"/>
    </source>
</evidence>
<comment type="similarity">
    <text evidence="4">Belongs to the JHDM1 histone demethylase family.</text>
</comment>
<feature type="region of interest" description="Disordered" evidence="20">
    <location>
        <begin position="78"/>
        <end position="158"/>
    </location>
</feature>
<dbReference type="InterPro" id="IPR050690">
    <property type="entry name" value="JHDM1_Histone_Demethylase"/>
</dbReference>
<evidence type="ECO:0000256" key="12">
    <source>
        <dbReference type="ARBA" id="ARBA00023002"/>
    </source>
</evidence>
<keyword evidence="8 19" id="KW-0863">Zinc-finger</keyword>
<evidence type="ECO:0000256" key="14">
    <source>
        <dbReference type="ARBA" id="ARBA00023015"/>
    </source>
</evidence>
<evidence type="ECO:0000256" key="16">
    <source>
        <dbReference type="ARBA" id="ARBA00023242"/>
    </source>
</evidence>
<keyword evidence="10" id="KW-0156">Chromatin regulator</keyword>
<evidence type="ECO:0000256" key="17">
    <source>
        <dbReference type="ARBA" id="ARBA00031083"/>
    </source>
</evidence>
<evidence type="ECO:0000256" key="20">
    <source>
        <dbReference type="SAM" id="MobiDB-lite"/>
    </source>
</evidence>
<dbReference type="SUPFAM" id="SSF57903">
    <property type="entry name" value="FYVE/PHD zinc finger"/>
    <property type="match status" value="1"/>
</dbReference>
<sequence length="1376" mass="153759">MAPELEAGPPTALCHRQHDQLSQLDRGRMPTAFLETTIILEVHKVLEKTKPCETNSRIQAPTQLDETDSHAESTDIVMNEVSEPSKSRHNRLIGRSKPSSKKKVAEKVASKRAGARKKTTTKPKKGDASTPHQSESARDMGTRRKSMSAASNPEHRASTFTRGASVPVENQMLIRGISLLKIGRRQAKVAPETICAGCSNSRDRPTASSEMDEWISCNGCKRWFHIDCAGFKKAHEIRDIDKYFCATCEPAHGKTTRVRKSTRAHASVDYAELQRGVLKTSEESMEHHYIQPIKDGLLFPFDAETFPRMRPELVTRDFFERSGAFVEPICIPAEWNPRPWEERVGKDTDYERAAATGSSPEEAMADLLPEHFEYDAVADDGQDRLDMVMPEGLTVRQVCNLVGPDYPLDVIDVKTQNSGAKMNLAKWADYYEEESDEKQIRNVISLEVSQSKLGRLLRRPKIVRDIDLQDQVWPQEEKDKGKWPKVQYYCLMSIADSYTDFHIDFGGSSVYYHILKGKKTFFFIPPKPKHLKAYEEWNESPQQNYTFLGDITKECYRVDLHEGDTMLIPSGWIHAVWTPETSLVIGGNFLSRMSFNNQFKVVDIEKANKTPMKFRYPFFQKIMWYTALQYLQEDPLPPSVSQLFYEGKQFYREQPIWQDFDGSLAASDSRLEAQNSRYYSQSELDGLPEVAKYIFHTVMAVLGLKEGITADQMKRMNASIPKGHGEPLEVAKTFAVWVAWKRGNEPLPAWAHPDALLDHIKEEGPQKKLSTRAIRDLERKEANTAYRIVPDRQSERVMSQKAAAAAATNGGASPSPAPPPQSEQPPSTYHQQQPFAHQSYDHASPSMPPSVLMMAGSPGQYISTPKTSVLGPKRVACDTCRKRRIKCKHKDMVVQASSNGFHQMNGLAHDGSFQSNLAPELHENIIVTPSRPRQESTGSQPTGTDPHANGFHAHGENGSAHTNGYGPTPGTNAYINANIPMTMNGVPIFGDVPKRGRTKACYECRKSKRRCVHDEHGNVDPVKAAETPVSRATAVSKKRPGEEDDSPLHLKRTKSRDDSQPPPHSQAGTAGVLMPQPVSRTALQQHPLSRSERPPPPVINEPAPEPQQPEIDPGLFSAYPEPAPQNQYPNNTYPYPAVEHAHTQGYEYPSLEQIANEVLDMNGRVNEDYIDAQLNALPYQRRGPQEHVLAYHTHDSAPMSDSHSKPDGSVDSAVSLPNLDSFEQSKPLQNGNRTVDDRLRDALACEGSMGVDHTSPATQPSVEMNGCTESESAPATTSLPQHSPDISGLPLYRPPAPLSQSPEQTKRQPATTVNGFPDSARPKLREPSTSPNSTKAKMVDRQRRSSRDPSLPETEDERLAREMYSAQLGLRRRPSN</sequence>
<keyword evidence="9" id="KW-0862">Zinc</keyword>
<comment type="caution">
    <text evidence="23">The sequence shown here is derived from an EMBL/GenBank/DDBJ whole genome shotgun (WGS) entry which is preliminary data.</text>
</comment>
<evidence type="ECO:0000313" key="23">
    <source>
        <dbReference type="EMBL" id="TKA30412.1"/>
    </source>
</evidence>
<feature type="compositionally biased region" description="Polar residues" evidence="20">
    <location>
        <begin position="1078"/>
        <end position="1088"/>
    </location>
</feature>
<dbReference type="InterPro" id="IPR019787">
    <property type="entry name" value="Znf_PHD-finger"/>
</dbReference>
<dbReference type="Pfam" id="PF02373">
    <property type="entry name" value="JmjC"/>
    <property type="match status" value="1"/>
</dbReference>
<feature type="compositionally biased region" description="Polar residues" evidence="20">
    <location>
        <begin position="1298"/>
        <end position="1314"/>
    </location>
</feature>
<dbReference type="EC" id="1.14.11.27" evidence="5"/>
<dbReference type="PROSITE" id="PS51184">
    <property type="entry name" value="JMJC"/>
    <property type="match status" value="1"/>
</dbReference>
<keyword evidence="7" id="KW-0479">Metal-binding</keyword>
<evidence type="ECO:0000256" key="10">
    <source>
        <dbReference type="ARBA" id="ARBA00022853"/>
    </source>
</evidence>
<evidence type="ECO:0000256" key="19">
    <source>
        <dbReference type="PROSITE-ProRule" id="PRU00146"/>
    </source>
</evidence>
<evidence type="ECO:0000256" key="6">
    <source>
        <dbReference type="ARBA" id="ARBA00015153"/>
    </source>
</evidence>
<comment type="catalytic activity">
    <reaction evidence="18">
        <text>N(6),N(6)-dimethyl-L-lysyl(36)-[histone H3] + 2 2-oxoglutarate + 2 O2 = L-lysyl(36)-[histone H3] + 2 formaldehyde + 2 succinate + 2 CO2</text>
        <dbReference type="Rhea" id="RHEA:42032"/>
        <dbReference type="Rhea" id="RHEA-COMP:9785"/>
        <dbReference type="Rhea" id="RHEA-COMP:9787"/>
        <dbReference type="ChEBI" id="CHEBI:15379"/>
        <dbReference type="ChEBI" id="CHEBI:16526"/>
        <dbReference type="ChEBI" id="CHEBI:16810"/>
        <dbReference type="ChEBI" id="CHEBI:16842"/>
        <dbReference type="ChEBI" id="CHEBI:29969"/>
        <dbReference type="ChEBI" id="CHEBI:30031"/>
        <dbReference type="ChEBI" id="CHEBI:61976"/>
        <dbReference type="EC" id="1.14.11.27"/>
    </reaction>
</comment>
<feature type="region of interest" description="Disordered" evidence="20">
    <location>
        <begin position="790"/>
        <end position="852"/>
    </location>
</feature>
<dbReference type="SMART" id="SM00558">
    <property type="entry name" value="JmjC"/>
    <property type="match status" value="1"/>
</dbReference>
<evidence type="ECO:0000256" key="4">
    <source>
        <dbReference type="ARBA" id="ARBA00008037"/>
    </source>
</evidence>
<evidence type="ECO:0000313" key="24">
    <source>
        <dbReference type="Proteomes" id="UP000308549"/>
    </source>
</evidence>
<evidence type="ECO:0000256" key="13">
    <source>
        <dbReference type="ARBA" id="ARBA00023004"/>
    </source>
</evidence>
<dbReference type="PROSITE" id="PS01359">
    <property type="entry name" value="ZF_PHD_1"/>
    <property type="match status" value="1"/>
</dbReference>
<comment type="subcellular location">
    <subcellularLocation>
        <location evidence="3">Nucleus</location>
    </subcellularLocation>
</comment>
<reference evidence="23 24" key="1">
    <citation type="submission" date="2017-03" db="EMBL/GenBank/DDBJ databases">
        <title>Genomes of endolithic fungi from Antarctica.</title>
        <authorList>
            <person name="Coleine C."/>
            <person name="Masonjones S."/>
            <person name="Stajich J.E."/>
        </authorList>
    </citation>
    <scope>NUCLEOTIDE SEQUENCE [LARGE SCALE GENOMIC DNA]</scope>
    <source>
        <strain evidence="23 24">CCFEE 6315</strain>
    </source>
</reference>
<keyword evidence="12" id="KW-0560">Oxidoreductase</keyword>
<evidence type="ECO:0000256" key="18">
    <source>
        <dbReference type="ARBA" id="ARBA00047915"/>
    </source>
</evidence>
<feature type="compositionally biased region" description="Basic residues" evidence="20">
    <location>
        <begin position="87"/>
        <end position="102"/>
    </location>
</feature>
<comment type="cofactor">
    <cofactor evidence="1">
        <name>Fe(2+)</name>
        <dbReference type="ChEBI" id="CHEBI:29033"/>
    </cofactor>
</comment>
<evidence type="ECO:0000259" key="21">
    <source>
        <dbReference type="PROSITE" id="PS50016"/>
    </source>
</evidence>
<dbReference type="Pfam" id="PF17811">
    <property type="entry name" value="JHD"/>
    <property type="match status" value="1"/>
</dbReference>
<dbReference type="CDD" id="cd00067">
    <property type="entry name" value="GAL4"/>
    <property type="match status" value="1"/>
</dbReference>
<comment type="function">
    <text evidence="2">Histone demethylase that specifically demethylates 'Lys-36' of histone H3, thereby playing a central role in histone code.</text>
</comment>
<evidence type="ECO:0000256" key="11">
    <source>
        <dbReference type="ARBA" id="ARBA00022964"/>
    </source>
</evidence>
<dbReference type="EMBL" id="NAJL01000011">
    <property type="protein sequence ID" value="TKA30412.1"/>
    <property type="molecule type" value="Genomic_DNA"/>
</dbReference>
<feature type="domain" description="PHD-type" evidence="21">
    <location>
        <begin position="192"/>
        <end position="251"/>
    </location>
</feature>
<feature type="compositionally biased region" description="Polar residues" evidence="20">
    <location>
        <begin position="53"/>
        <end position="64"/>
    </location>
</feature>